<dbReference type="InterPro" id="IPR036875">
    <property type="entry name" value="Znf_CCHC_sf"/>
</dbReference>
<keyword evidence="5" id="KW-1185">Reference proteome</keyword>
<evidence type="ECO:0000256" key="2">
    <source>
        <dbReference type="SAM" id="MobiDB-lite"/>
    </source>
</evidence>
<name>A0AAD8RZH1_LOLMU</name>
<evidence type="ECO:0000313" key="5">
    <source>
        <dbReference type="Proteomes" id="UP001231189"/>
    </source>
</evidence>
<keyword evidence="1" id="KW-0862">Zinc</keyword>
<dbReference type="SUPFAM" id="SSF56672">
    <property type="entry name" value="DNA/RNA polymerases"/>
    <property type="match status" value="1"/>
</dbReference>
<dbReference type="InterPro" id="IPR001878">
    <property type="entry name" value="Znf_CCHC"/>
</dbReference>
<dbReference type="Gene3D" id="4.10.60.10">
    <property type="entry name" value="Zinc finger, CCHC-type"/>
    <property type="match status" value="1"/>
</dbReference>
<dbReference type="SUPFAM" id="SSF57756">
    <property type="entry name" value="Retrovirus zinc finger-like domains"/>
    <property type="match status" value="1"/>
</dbReference>
<gene>
    <name evidence="4" type="ORF">QYE76_060644</name>
</gene>
<sequence length="850" mass="94042">MASSAPIPPISLGQPPRTQLTRDNYPIWRSQVLPAIRGAQQLGLITGADCAPPPEVVDVPADKTSDTPATMKANPLYADWIARDQLVLSYLLQSLSLEMSTADYLAKMQSFADELIAAGHPIPDRQLVSYILVGLGKDYNALVAALGVATTPITISRLYSTLLAYDQRQLLLAEPTPPEFESSANAAARQWRPRNDSNSNYNSRPRADRRDDHRDDRRRDDRSFQQGRGGGRGNTGGGRGRGRGRRRTTPWVDVTCQICNKEGHYAKDCWSRYSNNDDYVEKEVHAAYGVDTNWYQDSGATHHITGELNNLTLRDAYKGHDTVNTANGQGCSSKKRFADRIHLGISSSRWIAQWQSCPPRFCGPLVCGRQPSCGSVSRVQQIFCGRISRHTLYSANHDPVVCHIRSRGLACCPCPCAPCRSISSRILCACSPCTPCCTSNATNYTCFYGYKARLVAKGFKQRYGIDYEDTFSPVVKIATVRLVLAIAVSRGWSLRQLDVKNAFLHGVLEEEVYMRQPPGYEDQHQPGYICKLDKALYGLKQAPRAWYSRLSAKLISLGFIASKSDMSLFIYRKFNVSIYMLIYVDDIIVASSSQAATDALLKDLHQEFALKDLGDLRYFLGIEVTPVSHGLVLNQAKYAQDLLTRVGMVNCQGMPTPLSSSEKISAHQGDPLGPDDSSKYRSIVGALQYLTLTRPDISYAVNKVCQYLHAPTTVHWTAAKRILRYVKHTLTVGLTFSKSSSTLVSAFSDADWAGSVDDRRSTGGFAVFVGPNLISWSAKKQNTVSRSSTEAEYKSLANATAEMIWVQSLLAELGIRLTQRPCLWGEPPGIPKLRAFTLLDHVASYSSLDP</sequence>
<proteinExistence type="predicted"/>
<feature type="compositionally biased region" description="Gly residues" evidence="2">
    <location>
        <begin position="227"/>
        <end position="239"/>
    </location>
</feature>
<protein>
    <recommendedName>
        <fullName evidence="3">CCHC-type domain-containing protein</fullName>
    </recommendedName>
</protein>
<dbReference type="PANTHER" id="PTHR11439">
    <property type="entry name" value="GAG-POL-RELATED RETROTRANSPOSON"/>
    <property type="match status" value="1"/>
</dbReference>
<comment type="caution">
    <text evidence="4">The sequence shown here is derived from an EMBL/GenBank/DDBJ whole genome shotgun (WGS) entry which is preliminary data.</text>
</comment>
<dbReference type="SMART" id="SM00343">
    <property type="entry name" value="ZnF_C2HC"/>
    <property type="match status" value="1"/>
</dbReference>
<reference evidence="4" key="1">
    <citation type="submission" date="2023-07" db="EMBL/GenBank/DDBJ databases">
        <title>A chromosome-level genome assembly of Lolium multiflorum.</title>
        <authorList>
            <person name="Chen Y."/>
            <person name="Copetti D."/>
            <person name="Kolliker R."/>
            <person name="Studer B."/>
        </authorList>
    </citation>
    <scope>NUCLEOTIDE SEQUENCE</scope>
    <source>
        <strain evidence="4">02402/16</strain>
        <tissue evidence="4">Leaf</tissue>
    </source>
</reference>
<dbReference type="InterPro" id="IPR013103">
    <property type="entry name" value="RVT_2"/>
</dbReference>
<evidence type="ECO:0000256" key="1">
    <source>
        <dbReference type="PROSITE-ProRule" id="PRU00047"/>
    </source>
</evidence>
<organism evidence="4 5">
    <name type="scientific">Lolium multiflorum</name>
    <name type="common">Italian ryegrass</name>
    <name type="synonym">Lolium perenne subsp. multiflorum</name>
    <dbReference type="NCBI Taxonomy" id="4521"/>
    <lineage>
        <taxon>Eukaryota</taxon>
        <taxon>Viridiplantae</taxon>
        <taxon>Streptophyta</taxon>
        <taxon>Embryophyta</taxon>
        <taxon>Tracheophyta</taxon>
        <taxon>Spermatophyta</taxon>
        <taxon>Magnoliopsida</taxon>
        <taxon>Liliopsida</taxon>
        <taxon>Poales</taxon>
        <taxon>Poaceae</taxon>
        <taxon>BOP clade</taxon>
        <taxon>Pooideae</taxon>
        <taxon>Poodae</taxon>
        <taxon>Poeae</taxon>
        <taxon>Poeae Chloroplast Group 2 (Poeae type)</taxon>
        <taxon>Loliodinae</taxon>
        <taxon>Loliinae</taxon>
        <taxon>Lolium</taxon>
    </lineage>
</organism>
<dbReference type="Proteomes" id="UP001231189">
    <property type="component" value="Unassembled WGS sequence"/>
</dbReference>
<dbReference type="EMBL" id="JAUUTY010000004">
    <property type="protein sequence ID" value="KAK1642839.1"/>
    <property type="molecule type" value="Genomic_DNA"/>
</dbReference>
<evidence type="ECO:0000259" key="3">
    <source>
        <dbReference type="PROSITE" id="PS50158"/>
    </source>
</evidence>
<feature type="compositionally biased region" description="Basic and acidic residues" evidence="2">
    <location>
        <begin position="205"/>
        <end position="223"/>
    </location>
</feature>
<feature type="region of interest" description="Disordered" evidence="2">
    <location>
        <begin position="176"/>
        <end position="247"/>
    </location>
</feature>
<keyword evidence="1" id="KW-0863">Zinc-finger</keyword>
<dbReference type="GO" id="GO:0008270">
    <property type="term" value="F:zinc ion binding"/>
    <property type="evidence" value="ECO:0007669"/>
    <property type="project" value="UniProtKB-KW"/>
</dbReference>
<evidence type="ECO:0000313" key="4">
    <source>
        <dbReference type="EMBL" id="KAK1642839.1"/>
    </source>
</evidence>
<dbReference type="InterPro" id="IPR043502">
    <property type="entry name" value="DNA/RNA_pol_sf"/>
</dbReference>
<dbReference type="CDD" id="cd09272">
    <property type="entry name" value="RNase_HI_RT_Ty1"/>
    <property type="match status" value="1"/>
</dbReference>
<dbReference type="Pfam" id="PF07727">
    <property type="entry name" value="RVT_2"/>
    <property type="match status" value="1"/>
</dbReference>
<feature type="domain" description="CCHC-type" evidence="3">
    <location>
        <begin position="256"/>
        <end position="269"/>
    </location>
</feature>
<keyword evidence="1" id="KW-0479">Metal-binding</keyword>
<dbReference type="AlphaFoldDB" id="A0AAD8RZH1"/>
<accession>A0AAD8RZH1</accession>
<dbReference type="PROSITE" id="PS50158">
    <property type="entry name" value="ZF_CCHC"/>
    <property type="match status" value="1"/>
</dbReference>
<dbReference type="PANTHER" id="PTHR11439:SF455">
    <property type="entry name" value="RLK (RECEPTOR-LIKE PROTEIN KINASE) 8, PUTATIVE-RELATED"/>
    <property type="match status" value="1"/>
</dbReference>
<dbReference type="GO" id="GO:0003676">
    <property type="term" value="F:nucleic acid binding"/>
    <property type="evidence" value="ECO:0007669"/>
    <property type="project" value="InterPro"/>
</dbReference>